<dbReference type="Proteomes" id="UP000703893">
    <property type="component" value="Unassembled WGS sequence"/>
</dbReference>
<organism evidence="1 2">
    <name type="scientific">Candidatus Tanganyikabacteria bacterium</name>
    <dbReference type="NCBI Taxonomy" id="2961651"/>
    <lineage>
        <taxon>Bacteria</taxon>
        <taxon>Bacillati</taxon>
        <taxon>Candidatus Sericytochromatia</taxon>
        <taxon>Candidatus Tanganyikabacteria</taxon>
    </lineage>
</organism>
<gene>
    <name evidence="1" type="ORF">FJZ00_10100</name>
</gene>
<protein>
    <submittedName>
        <fullName evidence="1">Uncharacterized protein</fullName>
    </submittedName>
</protein>
<sequence length="103" mass="11296">MALSLEIENVDELKLLTDALLRVLGPDEEEADPDAPADMDPLIDKILGQAESGITAPYELDLEPEEAERIADALEAFLDIAAEEGDVFRMAEIESLMRRLGRG</sequence>
<accession>A0A938BLN9</accession>
<comment type="caution">
    <text evidence="1">The sequence shown here is derived from an EMBL/GenBank/DDBJ whole genome shotgun (WGS) entry which is preliminary data.</text>
</comment>
<proteinExistence type="predicted"/>
<dbReference type="EMBL" id="VGJX01000598">
    <property type="protein sequence ID" value="MBM3275496.1"/>
    <property type="molecule type" value="Genomic_DNA"/>
</dbReference>
<name>A0A938BLN9_9BACT</name>
<dbReference type="AlphaFoldDB" id="A0A938BLN9"/>
<evidence type="ECO:0000313" key="2">
    <source>
        <dbReference type="Proteomes" id="UP000703893"/>
    </source>
</evidence>
<reference evidence="1 2" key="1">
    <citation type="submission" date="2019-03" db="EMBL/GenBank/DDBJ databases">
        <title>Lake Tanganyika Metagenome-Assembled Genomes (MAGs).</title>
        <authorList>
            <person name="Tran P."/>
        </authorList>
    </citation>
    <scope>NUCLEOTIDE SEQUENCE [LARGE SCALE GENOMIC DNA]</scope>
    <source>
        <strain evidence="1">K_DeepCast_65m_m2_236</strain>
    </source>
</reference>
<evidence type="ECO:0000313" key="1">
    <source>
        <dbReference type="EMBL" id="MBM3275496.1"/>
    </source>
</evidence>